<name>A0ABY2YB45_9STRE</name>
<dbReference type="InterPro" id="IPR036361">
    <property type="entry name" value="SAP_dom_sf"/>
</dbReference>
<sequence>MKKYEKDNQVYTVQEGSELEIQLIADGFKEKKEEKDSVSDPYSKMTMDELKALLEERSIPLPEGKVTKKDLTALLEKGNEEE</sequence>
<evidence type="ECO:0008006" key="3">
    <source>
        <dbReference type="Google" id="ProtNLM"/>
    </source>
</evidence>
<dbReference type="Gene3D" id="1.10.720.30">
    <property type="entry name" value="SAP domain"/>
    <property type="match status" value="1"/>
</dbReference>
<evidence type="ECO:0000313" key="1">
    <source>
        <dbReference type="EMBL" id="TPE36673.1"/>
    </source>
</evidence>
<gene>
    <name evidence="1" type="ORF">FJR71_07700</name>
</gene>
<evidence type="ECO:0000313" key="2">
    <source>
        <dbReference type="Proteomes" id="UP000319739"/>
    </source>
</evidence>
<accession>A0ABY2YB45</accession>
<keyword evidence="2" id="KW-1185">Reference proteome</keyword>
<comment type="caution">
    <text evidence="1">The sequence shown here is derived from an EMBL/GenBank/DDBJ whole genome shotgun (WGS) entry which is preliminary data.</text>
</comment>
<reference evidence="1 2" key="1">
    <citation type="submission" date="2019-06" db="EMBL/GenBank/DDBJ databases">
        <authorList>
            <person name="Zou Y."/>
        </authorList>
    </citation>
    <scope>NUCLEOTIDE SEQUENCE [LARGE SCALE GENOMIC DNA]</scope>
    <source>
        <strain evidence="1 2">E24</strain>
    </source>
</reference>
<dbReference type="RefSeq" id="WP_140814496.1">
    <property type="nucleotide sequence ID" value="NZ_VFSG01000002.1"/>
</dbReference>
<organism evidence="1 2">
    <name type="scientific">Streptococcus xiaochunlingii</name>
    <dbReference type="NCBI Taxonomy" id="2589788"/>
    <lineage>
        <taxon>Bacteria</taxon>
        <taxon>Bacillati</taxon>
        <taxon>Bacillota</taxon>
        <taxon>Bacilli</taxon>
        <taxon>Lactobacillales</taxon>
        <taxon>Streptococcaceae</taxon>
        <taxon>Streptococcus</taxon>
    </lineage>
</organism>
<protein>
    <recommendedName>
        <fullName evidence="3">HeH/LEM domain-containing protein</fullName>
    </recommendedName>
</protein>
<dbReference type="EMBL" id="VFSG01000002">
    <property type="protein sequence ID" value="TPE36673.1"/>
    <property type="molecule type" value="Genomic_DNA"/>
</dbReference>
<dbReference type="Proteomes" id="UP000319739">
    <property type="component" value="Unassembled WGS sequence"/>
</dbReference>
<proteinExistence type="predicted"/>